<organism evidence="1 2">
    <name type="scientific">Caerostris extrusa</name>
    <name type="common">Bark spider</name>
    <name type="synonym">Caerostris bankana</name>
    <dbReference type="NCBI Taxonomy" id="172846"/>
    <lineage>
        <taxon>Eukaryota</taxon>
        <taxon>Metazoa</taxon>
        <taxon>Ecdysozoa</taxon>
        <taxon>Arthropoda</taxon>
        <taxon>Chelicerata</taxon>
        <taxon>Arachnida</taxon>
        <taxon>Araneae</taxon>
        <taxon>Araneomorphae</taxon>
        <taxon>Entelegynae</taxon>
        <taxon>Araneoidea</taxon>
        <taxon>Araneidae</taxon>
        <taxon>Caerostris</taxon>
    </lineage>
</organism>
<protein>
    <submittedName>
        <fullName evidence="1">Uncharacterized protein</fullName>
    </submittedName>
</protein>
<keyword evidence="2" id="KW-1185">Reference proteome</keyword>
<proteinExistence type="predicted"/>
<sequence>MATTRLFGLNVCIKVSPFGSSINESVKQVFASAILDAILDKAGADKASISTVRFQPKGALTLSWTSTTESLLQSYSEIGHVVCVQKRIQSRIEVRQDNEGVQQPYWYLASTAEGLDAVDGVQWHPAHHKKKNTMMARFLAVLTSRLLACCGRTSGVPSGDWILCRFRCRLRSELDVEPGALLL</sequence>
<dbReference type="Proteomes" id="UP001054945">
    <property type="component" value="Unassembled WGS sequence"/>
</dbReference>
<evidence type="ECO:0000313" key="2">
    <source>
        <dbReference type="Proteomes" id="UP001054945"/>
    </source>
</evidence>
<dbReference type="EMBL" id="BPLR01017652">
    <property type="protein sequence ID" value="GIY93350.1"/>
    <property type="molecule type" value="Genomic_DNA"/>
</dbReference>
<accession>A0AAV4XGJ6</accession>
<reference evidence="1 2" key="1">
    <citation type="submission" date="2021-06" db="EMBL/GenBank/DDBJ databases">
        <title>Caerostris extrusa draft genome.</title>
        <authorList>
            <person name="Kono N."/>
            <person name="Arakawa K."/>
        </authorList>
    </citation>
    <scope>NUCLEOTIDE SEQUENCE [LARGE SCALE GENOMIC DNA]</scope>
</reference>
<gene>
    <name evidence="1" type="ORF">CEXT_109841</name>
</gene>
<comment type="caution">
    <text evidence="1">The sequence shown here is derived from an EMBL/GenBank/DDBJ whole genome shotgun (WGS) entry which is preliminary data.</text>
</comment>
<dbReference type="AlphaFoldDB" id="A0AAV4XGJ6"/>
<name>A0AAV4XGJ6_CAEEX</name>
<evidence type="ECO:0000313" key="1">
    <source>
        <dbReference type="EMBL" id="GIY93350.1"/>
    </source>
</evidence>